<reference evidence="3" key="1">
    <citation type="journal article" date="2019" name="Int. J. Syst. Evol. Microbiol.">
        <title>The Global Catalogue of Microorganisms (GCM) 10K type strain sequencing project: providing services to taxonomists for standard genome sequencing and annotation.</title>
        <authorList>
            <consortium name="The Broad Institute Genomics Platform"/>
            <consortium name="The Broad Institute Genome Sequencing Center for Infectious Disease"/>
            <person name="Wu L."/>
            <person name="Ma J."/>
        </authorList>
    </citation>
    <scope>NUCLEOTIDE SEQUENCE [LARGE SCALE GENOMIC DNA]</scope>
    <source>
        <strain evidence="3">CGMCC 1.15067</strain>
    </source>
</reference>
<evidence type="ECO:0000313" key="3">
    <source>
        <dbReference type="Proteomes" id="UP001597403"/>
    </source>
</evidence>
<gene>
    <name evidence="2" type="ORF">ACFSGI_19175</name>
</gene>
<protein>
    <recommendedName>
        <fullName evidence="4">Intracellular proteinase inhibitor</fullName>
    </recommendedName>
</protein>
<organism evidence="2 3">
    <name type="scientific">Paenibacillus nicotianae</name>
    <dbReference type="NCBI Taxonomy" id="1526551"/>
    <lineage>
        <taxon>Bacteria</taxon>
        <taxon>Bacillati</taxon>
        <taxon>Bacillota</taxon>
        <taxon>Bacilli</taxon>
        <taxon>Bacillales</taxon>
        <taxon>Paenibacillaceae</taxon>
        <taxon>Paenibacillus</taxon>
    </lineage>
</organism>
<keyword evidence="1" id="KW-0732">Signal</keyword>
<comment type="caution">
    <text evidence="2">The sequence shown here is derived from an EMBL/GenBank/DDBJ whole genome shotgun (WGS) entry which is preliminary data.</text>
</comment>
<feature type="signal peptide" evidence="1">
    <location>
        <begin position="1"/>
        <end position="21"/>
    </location>
</feature>
<feature type="chain" id="PRO_5045222216" description="Intracellular proteinase inhibitor" evidence="1">
    <location>
        <begin position="22"/>
        <end position="165"/>
    </location>
</feature>
<sequence>MKVSSLIIVFLMIFFYISACSANDNTEQESTSTKHNLQQEIAIPEKATTLETKDTQVPNPFSFETVLAGKNPTSNFSIDAEHNFFQLKIINKSKLFITFSLVNNETGKEIFTDQVKPNKILTWNSNIDYPTGLDSGKYTIQYRSNGNNMNGIAYGQLSQTPEGLR</sequence>
<dbReference type="EMBL" id="JBHUGF010000011">
    <property type="protein sequence ID" value="MFD1992092.1"/>
    <property type="molecule type" value="Genomic_DNA"/>
</dbReference>
<accession>A0ABW4V0U6</accession>
<evidence type="ECO:0000313" key="2">
    <source>
        <dbReference type="EMBL" id="MFD1992092.1"/>
    </source>
</evidence>
<evidence type="ECO:0008006" key="4">
    <source>
        <dbReference type="Google" id="ProtNLM"/>
    </source>
</evidence>
<keyword evidence="3" id="KW-1185">Reference proteome</keyword>
<name>A0ABW4V0U6_9BACL</name>
<evidence type="ECO:0000256" key="1">
    <source>
        <dbReference type="SAM" id="SignalP"/>
    </source>
</evidence>
<dbReference type="Proteomes" id="UP001597403">
    <property type="component" value="Unassembled WGS sequence"/>
</dbReference>
<dbReference type="RefSeq" id="WP_204825819.1">
    <property type="nucleotide sequence ID" value="NZ_JBHUGF010000011.1"/>
</dbReference>
<proteinExistence type="predicted"/>